<dbReference type="OrthoDB" id="9785185at2"/>
<feature type="domain" description="Glycosyltransferase 2-like" evidence="2">
    <location>
        <begin position="7"/>
        <end position="120"/>
    </location>
</feature>
<sequence length="381" mass="44835">MVEELVSIIICVYNGEKYIESCLKSVLAQTYPNIEAIVVDDGSTDRTSSIVKNFPGIKYIYQENKGVAEARNTGLKYCNGDYIAWLDADDLYLPEKVEEQVNFLRKYKDIDCVYNDIFLIDVHDNVVKKLKSDYDDLNQNDFLAQLLFRQVIPCMASTMYRKKCFEGLRIDPCMKYAEDYWMCVQLAQRFKFGYLRKALYKYRRHDSNLTNNKAKQEEMEIKVVKQLGVEKIKRIIEESSYPEHEKLLLLSKIFIKIMEYAEASKALEKIQFLDPIQCKETLFFKYFYLGNANYLMKEYKKAKYYYQVAIQADPCRAEAYNNLGVTLFNLSGKMEAVRNFNKAIDLRKEYLDPRRNIKSIQTGVDDLKITIRELRDNLMVY</sequence>
<evidence type="ECO:0000313" key="3">
    <source>
        <dbReference type="EMBL" id="AEV68991.1"/>
    </source>
</evidence>
<dbReference type="InterPro" id="IPR019734">
    <property type="entry name" value="TPR_rpt"/>
</dbReference>
<keyword evidence="3" id="KW-0808">Transferase</keyword>
<dbReference type="InterPro" id="IPR011990">
    <property type="entry name" value="TPR-like_helical_dom_sf"/>
</dbReference>
<evidence type="ECO:0000313" key="4">
    <source>
        <dbReference type="Proteomes" id="UP000005435"/>
    </source>
</evidence>
<dbReference type="PANTHER" id="PTHR22916:SF3">
    <property type="entry name" value="UDP-GLCNAC:BETAGAL BETA-1,3-N-ACETYLGLUCOSAMINYLTRANSFERASE-LIKE PROTEIN 1"/>
    <property type="match status" value="1"/>
</dbReference>
<dbReference type="KEGG" id="ccl:Clocl_2416"/>
<proteinExistence type="predicted"/>
<dbReference type="AlphaFoldDB" id="G8LZ47"/>
<organism evidence="3 4">
    <name type="scientific">Acetivibrio clariflavus (strain DSM 19732 / NBRC 101661 / EBR45)</name>
    <name type="common">Clostridium clariflavum</name>
    <dbReference type="NCBI Taxonomy" id="720554"/>
    <lineage>
        <taxon>Bacteria</taxon>
        <taxon>Bacillati</taxon>
        <taxon>Bacillota</taxon>
        <taxon>Clostridia</taxon>
        <taxon>Eubacteriales</taxon>
        <taxon>Oscillospiraceae</taxon>
        <taxon>Acetivibrio</taxon>
    </lineage>
</organism>
<dbReference type="STRING" id="720554.Clocl_2416"/>
<keyword evidence="4" id="KW-1185">Reference proteome</keyword>
<evidence type="ECO:0000256" key="1">
    <source>
        <dbReference type="PROSITE-ProRule" id="PRU00339"/>
    </source>
</evidence>
<dbReference type="InterPro" id="IPR001173">
    <property type="entry name" value="Glyco_trans_2-like"/>
</dbReference>
<reference evidence="3 4" key="2">
    <citation type="journal article" date="2012" name="Stand. Genomic Sci.">
        <title>Complete Genome Sequence of Clostridium clariflavum DSM 19732.</title>
        <authorList>
            <person name="Izquierdo J.A."/>
            <person name="Goodwin L."/>
            <person name="Davenport K.W."/>
            <person name="Teshima H."/>
            <person name="Bruce D."/>
            <person name="Detter C."/>
            <person name="Tapia R."/>
            <person name="Han S."/>
            <person name="Land M."/>
            <person name="Hauser L."/>
            <person name="Jeffries C.D."/>
            <person name="Han J."/>
            <person name="Pitluck S."/>
            <person name="Nolan M."/>
            <person name="Chen A."/>
            <person name="Huntemann M."/>
            <person name="Mavromatis K."/>
            <person name="Mikhailova N."/>
            <person name="Liolios K."/>
            <person name="Woyke T."/>
            <person name="Lynd L.R."/>
        </authorList>
    </citation>
    <scope>NUCLEOTIDE SEQUENCE [LARGE SCALE GENOMIC DNA]</scope>
    <source>
        <strain evidence="4">DSM 19732 / NBRC 101661 / EBR45</strain>
    </source>
</reference>
<reference evidence="4" key="1">
    <citation type="submission" date="2011-12" db="EMBL/GenBank/DDBJ databases">
        <title>Complete sequence of Clostridium clariflavum DSM 19732.</title>
        <authorList>
            <consortium name="US DOE Joint Genome Institute"/>
            <person name="Lucas S."/>
            <person name="Han J."/>
            <person name="Lapidus A."/>
            <person name="Cheng J.-F."/>
            <person name="Goodwin L."/>
            <person name="Pitluck S."/>
            <person name="Peters L."/>
            <person name="Teshima H."/>
            <person name="Detter J.C."/>
            <person name="Han C."/>
            <person name="Tapia R."/>
            <person name="Land M."/>
            <person name="Hauser L."/>
            <person name="Kyrpides N."/>
            <person name="Ivanova N."/>
            <person name="Pagani I."/>
            <person name="Kitzmiller T."/>
            <person name="Lynd L."/>
            <person name="Izquierdo J."/>
            <person name="Woyke T."/>
        </authorList>
    </citation>
    <scope>NUCLEOTIDE SEQUENCE [LARGE SCALE GENOMIC DNA]</scope>
    <source>
        <strain evidence="4">DSM 19732 / NBRC 101661 / EBR45</strain>
    </source>
</reference>
<dbReference type="Gene3D" id="1.25.40.10">
    <property type="entry name" value="Tetratricopeptide repeat domain"/>
    <property type="match status" value="1"/>
</dbReference>
<dbReference type="Gene3D" id="3.90.550.10">
    <property type="entry name" value="Spore Coat Polysaccharide Biosynthesis Protein SpsA, Chain A"/>
    <property type="match status" value="1"/>
</dbReference>
<feature type="repeat" description="TPR" evidence="1">
    <location>
        <begin position="317"/>
        <end position="350"/>
    </location>
</feature>
<keyword evidence="1" id="KW-0802">TPR repeat</keyword>
<dbReference type="SMART" id="SM00028">
    <property type="entry name" value="TPR"/>
    <property type="match status" value="3"/>
</dbReference>
<evidence type="ECO:0000259" key="2">
    <source>
        <dbReference type="Pfam" id="PF00535"/>
    </source>
</evidence>
<dbReference type="RefSeq" id="WP_014255559.1">
    <property type="nucleotide sequence ID" value="NC_016627.1"/>
</dbReference>
<dbReference type="SUPFAM" id="SSF53448">
    <property type="entry name" value="Nucleotide-diphospho-sugar transferases"/>
    <property type="match status" value="1"/>
</dbReference>
<feature type="repeat" description="TPR" evidence="1">
    <location>
        <begin position="283"/>
        <end position="316"/>
    </location>
</feature>
<dbReference type="PANTHER" id="PTHR22916">
    <property type="entry name" value="GLYCOSYLTRANSFERASE"/>
    <property type="match status" value="1"/>
</dbReference>
<dbReference type="Pfam" id="PF00535">
    <property type="entry name" value="Glycos_transf_2"/>
    <property type="match status" value="1"/>
</dbReference>
<dbReference type="PROSITE" id="PS50005">
    <property type="entry name" value="TPR"/>
    <property type="match status" value="2"/>
</dbReference>
<dbReference type="Proteomes" id="UP000005435">
    <property type="component" value="Chromosome"/>
</dbReference>
<accession>G8LZ47</accession>
<dbReference type="EMBL" id="CP003065">
    <property type="protein sequence ID" value="AEV68991.1"/>
    <property type="molecule type" value="Genomic_DNA"/>
</dbReference>
<name>G8LZ47_ACECE</name>
<dbReference type="GO" id="GO:0016758">
    <property type="term" value="F:hexosyltransferase activity"/>
    <property type="evidence" value="ECO:0007669"/>
    <property type="project" value="UniProtKB-ARBA"/>
</dbReference>
<dbReference type="SUPFAM" id="SSF48452">
    <property type="entry name" value="TPR-like"/>
    <property type="match status" value="1"/>
</dbReference>
<protein>
    <submittedName>
        <fullName evidence="3">Glycosyl transferase</fullName>
    </submittedName>
</protein>
<gene>
    <name evidence="3" type="ordered locus">Clocl_2416</name>
</gene>
<dbReference type="eggNOG" id="COG1216">
    <property type="taxonomic scope" value="Bacteria"/>
</dbReference>
<dbReference type="InterPro" id="IPR029044">
    <property type="entry name" value="Nucleotide-diphossugar_trans"/>
</dbReference>
<dbReference type="HOGENOM" id="CLU_025996_0_5_9"/>